<dbReference type="EMBL" id="LAZR01002398">
    <property type="protein sequence ID" value="KKN30555.1"/>
    <property type="molecule type" value="Genomic_DNA"/>
</dbReference>
<dbReference type="AlphaFoldDB" id="A0A0F9PFF4"/>
<sequence length="106" mass="12633">MFLFKEKSKKDILLVKIQNLQDKYPIIDFQKDKKLNIHNRLYFRLIFEIFLCTSSDVYKSFSGVKGKIECFEKKDGSYVCRSRKTKDPKIRILSNIFADYFCGDKI</sequence>
<name>A0A0F9PFF4_9ZZZZ</name>
<proteinExistence type="predicted"/>
<gene>
    <name evidence="1" type="ORF">LCGC14_0833030</name>
</gene>
<organism evidence="1">
    <name type="scientific">marine sediment metagenome</name>
    <dbReference type="NCBI Taxonomy" id="412755"/>
    <lineage>
        <taxon>unclassified sequences</taxon>
        <taxon>metagenomes</taxon>
        <taxon>ecological metagenomes</taxon>
    </lineage>
</organism>
<evidence type="ECO:0000313" key="1">
    <source>
        <dbReference type="EMBL" id="KKN30555.1"/>
    </source>
</evidence>
<reference evidence="1" key="1">
    <citation type="journal article" date="2015" name="Nature">
        <title>Complex archaea that bridge the gap between prokaryotes and eukaryotes.</title>
        <authorList>
            <person name="Spang A."/>
            <person name="Saw J.H."/>
            <person name="Jorgensen S.L."/>
            <person name="Zaremba-Niedzwiedzka K."/>
            <person name="Martijn J."/>
            <person name="Lind A.E."/>
            <person name="van Eijk R."/>
            <person name="Schleper C."/>
            <person name="Guy L."/>
            <person name="Ettema T.J."/>
        </authorList>
    </citation>
    <scope>NUCLEOTIDE SEQUENCE</scope>
</reference>
<comment type="caution">
    <text evidence="1">The sequence shown here is derived from an EMBL/GenBank/DDBJ whole genome shotgun (WGS) entry which is preliminary data.</text>
</comment>
<accession>A0A0F9PFF4</accession>
<protein>
    <submittedName>
        <fullName evidence="1">Uncharacterized protein</fullName>
    </submittedName>
</protein>